<evidence type="ECO:0000313" key="3">
    <source>
        <dbReference type="Proteomes" id="UP000005324"/>
    </source>
</evidence>
<evidence type="ECO:0008006" key="4">
    <source>
        <dbReference type="Google" id="ProtNLM"/>
    </source>
</evidence>
<feature type="transmembrane region" description="Helical" evidence="1">
    <location>
        <begin position="45"/>
        <end position="66"/>
    </location>
</feature>
<dbReference type="Proteomes" id="UP000005324">
    <property type="component" value="Unassembled WGS sequence"/>
</dbReference>
<dbReference type="Gene3D" id="1.20.1250.20">
    <property type="entry name" value="MFS general substrate transporter like domains"/>
    <property type="match status" value="1"/>
</dbReference>
<keyword evidence="3" id="KW-1185">Reference proteome</keyword>
<keyword evidence="1" id="KW-0472">Membrane</keyword>
<reference evidence="2 3" key="1">
    <citation type="submission" date="2010-04" db="EMBL/GenBank/DDBJ databases">
        <authorList>
            <person name="Qin X."/>
            <person name="Bachman B."/>
            <person name="Battles P."/>
            <person name="Bell A."/>
            <person name="Bess C."/>
            <person name="Bickham C."/>
            <person name="Chaboub L."/>
            <person name="Chen D."/>
            <person name="Coyle M."/>
            <person name="Deiros D.R."/>
            <person name="Dinh H."/>
            <person name="Forbes L."/>
            <person name="Fowler G."/>
            <person name="Francisco L."/>
            <person name="Fu Q."/>
            <person name="Gubbala S."/>
            <person name="Hale W."/>
            <person name="Han Y."/>
            <person name="Hemphill L."/>
            <person name="Highlander S.K."/>
            <person name="Hirani K."/>
            <person name="Hogues M."/>
            <person name="Jackson L."/>
            <person name="Jakkamsetti A."/>
            <person name="Javaid M."/>
            <person name="Jiang H."/>
            <person name="Korchina V."/>
            <person name="Kovar C."/>
            <person name="Lara F."/>
            <person name="Lee S."/>
            <person name="Mata R."/>
            <person name="Mathew T."/>
            <person name="Moen C."/>
            <person name="Morales K."/>
            <person name="Munidasa M."/>
            <person name="Nazareth L."/>
            <person name="Ngo R."/>
            <person name="Nguyen L."/>
            <person name="Okwuonu G."/>
            <person name="Ongeri F."/>
            <person name="Patil S."/>
            <person name="Petrosino J."/>
            <person name="Pham C."/>
            <person name="Pham P."/>
            <person name="Pu L.-L."/>
            <person name="Puazo M."/>
            <person name="Raj R."/>
            <person name="Reid J."/>
            <person name="Rouhana J."/>
            <person name="Saada N."/>
            <person name="Shang Y."/>
            <person name="Simmons D."/>
            <person name="Thornton R."/>
            <person name="Warren J."/>
            <person name="Weissenberger G."/>
            <person name="Zhang J."/>
            <person name="Zhang L."/>
            <person name="Zhou C."/>
            <person name="Zhu D."/>
            <person name="Muzny D."/>
            <person name="Worley K."/>
            <person name="Gibbs R."/>
        </authorList>
    </citation>
    <scope>NUCLEOTIDE SEQUENCE [LARGE SCALE GENOMIC DNA]</scope>
    <source>
        <strain evidence="2 3">ATCC 49957</strain>
    </source>
</reference>
<feature type="non-terminal residue" evidence="2">
    <location>
        <position position="1"/>
    </location>
</feature>
<dbReference type="InterPro" id="IPR036259">
    <property type="entry name" value="MFS_trans_sf"/>
</dbReference>
<keyword evidence="1" id="KW-1133">Transmembrane helix</keyword>
<dbReference type="EMBL" id="ADVL01000530">
    <property type="protein sequence ID" value="EFH11060.1"/>
    <property type="molecule type" value="Genomic_DNA"/>
</dbReference>
<keyword evidence="1" id="KW-0812">Transmembrane</keyword>
<name>D5RNQ9_9PROT</name>
<proteinExistence type="predicted"/>
<dbReference type="HOGENOM" id="CLU_1430932_0_0_5"/>
<organism evidence="2 3">
    <name type="scientific">Pseudoroseomonas cervicalis ATCC 49957</name>
    <dbReference type="NCBI Taxonomy" id="525371"/>
    <lineage>
        <taxon>Bacteria</taxon>
        <taxon>Pseudomonadati</taxon>
        <taxon>Pseudomonadota</taxon>
        <taxon>Alphaproteobacteria</taxon>
        <taxon>Acetobacterales</taxon>
        <taxon>Roseomonadaceae</taxon>
        <taxon>Roseomonas</taxon>
    </lineage>
</organism>
<evidence type="ECO:0000313" key="2">
    <source>
        <dbReference type="EMBL" id="EFH11060.1"/>
    </source>
</evidence>
<feature type="transmembrane region" description="Helical" evidence="1">
    <location>
        <begin position="78"/>
        <end position="97"/>
    </location>
</feature>
<feature type="transmembrane region" description="Helical" evidence="1">
    <location>
        <begin position="140"/>
        <end position="162"/>
    </location>
</feature>
<dbReference type="AlphaFoldDB" id="D5RNQ9"/>
<feature type="transmembrane region" description="Helical" evidence="1">
    <location>
        <begin position="168"/>
        <end position="185"/>
    </location>
</feature>
<gene>
    <name evidence="2" type="ORF">HMPREF0731_2720</name>
</gene>
<comment type="caution">
    <text evidence="2">The sequence shown here is derived from an EMBL/GenBank/DDBJ whole genome shotgun (WGS) entry which is preliminary data.</text>
</comment>
<sequence length="189" mass="18814">APDKPGMAGRWALPRWFAASATLSVPQAAGPVAFSLLALQLTGDASLGAALILAMTLAQVAGAIPLSRLGSGWPPHVALRRLILVRTAGLGLLALLAGGGAPFPWLVLAAAITGAVHGAAFGFLRTVLNQLTPAERLPRALGIAATLNEVTFVLAPVLASLLGSVSPVLGVVALAGLGALPALLVPRGG</sequence>
<protein>
    <recommendedName>
        <fullName evidence="4">Major facilitator superfamily (MFS) profile domain-containing protein</fullName>
    </recommendedName>
</protein>
<evidence type="ECO:0000256" key="1">
    <source>
        <dbReference type="SAM" id="Phobius"/>
    </source>
</evidence>
<feature type="transmembrane region" description="Helical" evidence="1">
    <location>
        <begin position="103"/>
        <end position="128"/>
    </location>
</feature>
<dbReference type="SUPFAM" id="SSF103473">
    <property type="entry name" value="MFS general substrate transporter"/>
    <property type="match status" value="1"/>
</dbReference>
<accession>D5RNQ9</accession>
<feature type="non-terminal residue" evidence="2">
    <location>
        <position position="189"/>
    </location>
</feature>